<proteinExistence type="predicted"/>
<gene>
    <name evidence="7" type="ORF">PPENT_87.1.T0090221</name>
</gene>
<dbReference type="PROSITE" id="PS51158">
    <property type="entry name" value="ALPHA_KINASE"/>
    <property type="match status" value="1"/>
</dbReference>
<dbReference type="Pfam" id="PF02816">
    <property type="entry name" value="Alpha_kinase"/>
    <property type="match status" value="1"/>
</dbReference>
<dbReference type="Proteomes" id="UP000689195">
    <property type="component" value="Unassembled WGS sequence"/>
</dbReference>
<keyword evidence="1" id="KW-0723">Serine/threonine-protein kinase</keyword>
<dbReference type="InterPro" id="IPR052969">
    <property type="entry name" value="Thr-specific_kinase-like"/>
</dbReference>
<protein>
    <recommendedName>
        <fullName evidence="9">Alpha-type protein kinase domain-containing protein</fullName>
    </recommendedName>
</protein>
<reference evidence="7" key="1">
    <citation type="submission" date="2021-01" db="EMBL/GenBank/DDBJ databases">
        <authorList>
            <consortium name="Genoscope - CEA"/>
            <person name="William W."/>
        </authorList>
    </citation>
    <scope>NUCLEOTIDE SEQUENCE</scope>
</reference>
<evidence type="ECO:0000256" key="4">
    <source>
        <dbReference type="SAM" id="Coils"/>
    </source>
</evidence>
<keyword evidence="2" id="KW-0808">Transferase</keyword>
<evidence type="ECO:0000313" key="8">
    <source>
        <dbReference type="Proteomes" id="UP000689195"/>
    </source>
</evidence>
<feature type="domain" description="Alpha-type protein kinase" evidence="6">
    <location>
        <begin position="747"/>
        <end position="994"/>
    </location>
</feature>
<comment type="caution">
    <text evidence="7">The sequence shown here is derived from an EMBL/GenBank/DDBJ whole genome shotgun (WGS) entry which is preliminary data.</text>
</comment>
<name>A0A8S1SL76_9CILI</name>
<dbReference type="GO" id="GO:0004674">
    <property type="term" value="F:protein serine/threonine kinase activity"/>
    <property type="evidence" value="ECO:0007669"/>
    <property type="project" value="UniProtKB-KW"/>
</dbReference>
<dbReference type="CDD" id="cd04515">
    <property type="entry name" value="Alpha_kinase"/>
    <property type="match status" value="1"/>
</dbReference>
<dbReference type="PROSITE" id="PS50234">
    <property type="entry name" value="VWFA"/>
    <property type="match status" value="1"/>
</dbReference>
<evidence type="ECO:0000256" key="2">
    <source>
        <dbReference type="ARBA" id="ARBA00022679"/>
    </source>
</evidence>
<dbReference type="OrthoDB" id="430683at2759"/>
<dbReference type="InterPro" id="IPR002035">
    <property type="entry name" value="VWF_A"/>
</dbReference>
<evidence type="ECO:0000256" key="3">
    <source>
        <dbReference type="ARBA" id="ARBA00022777"/>
    </source>
</evidence>
<sequence length="996" mass="116969">MNQNNQNLPQFQQFNLQQNMDNQQFKNQQNQGEGYQQLNMNYQNTNNNQPFTNNNPNTPNQINNNQYTQAQMGPNIYGQANAGLYPSVPIDMGQFNKSYNTSQYPYNQNQLMNQFQPGSMSIGPNPIVSLNPPNLNFQTPRTTLPTISQKEKELQKKVNDLEEELREKEEEYRENIKKEKKPLQQSINDLKKKIQELEDDIFDQKKLISTLQSDNNNKLFQIDKISKEKSNFETQMNDMQGEIETLRNNNQLLIRRSVVSPTVGVAQQFDQQLIQQYDQQNNKSKEEVKKLKEDNNKQKQQFEDQLESVQRELDKQIKQVDKEHQYFMEARDEITKLQKVIKQKEEKIKQQDLQQMNFVDTLRQANMDKQKLEDKIKQKDFEITSMNDQIQLLQNQVNFLKDLIKDSQNGKQIKLDQNNQFQQLEKQMQWLNQKKNEDQQKIEQEIQQNELTRKEKLEKERKKKEEMQKQAELKKGNLLLKGNEQMQQAKKEFGQLDVCFIVDVTGSMDSYKEQTKRSVQGSLKIIKQATNRETNWASVCYQDKAELQSLGKYHEFPFSKDQQALEKWFDGIKCSGGGDAAEDIRGGIKQVCKLSWPSKFRIAIIICDAPCHGKKYNGGCGDNFPDEDIQDAIEELIEKNIVLIALNFTKHTTVMYEEIKKIYESKKKQELFLYQDLQKMDQNQMAQTMTKYIGEASQNATQTNKNQTKSKQVAVQQEIPREKEGAMEALCKQGNFYKFEEQPNVKTVNTKFEVWRVEIKDEEFNKNIETIEKIQCPQDFSKFKEGTWNCLRTEKPFAFGMMKDVFLMKKLNVNSDELYVIKTPIGSQPYKTMNDALKECKSHLICQKLMKKFVSELQEQATEKDKNIKIPPVIYSDFLILEESQNSFWIAERFFKGEFVKYNNNYGFINEDYQTDLNKFAQSFTYYTYFISNFNYMVSDVQGVGNYFTDPAINTHKGDFDETDMGEEGQMMYLVNYENKKALLTYDYLGLLGIYE</sequence>
<dbReference type="EMBL" id="CAJJDO010000009">
    <property type="protein sequence ID" value="CAD8140668.1"/>
    <property type="molecule type" value="Genomic_DNA"/>
</dbReference>
<feature type="coiled-coil region" evidence="4">
    <location>
        <begin position="144"/>
        <end position="477"/>
    </location>
</feature>
<keyword evidence="4" id="KW-0175">Coiled coil</keyword>
<dbReference type="PANTHER" id="PTHR47763">
    <property type="entry name" value="ALPHA-PROTEIN KINASE VWKA"/>
    <property type="match status" value="1"/>
</dbReference>
<accession>A0A8S1SL76</accession>
<evidence type="ECO:0000256" key="1">
    <source>
        <dbReference type="ARBA" id="ARBA00022527"/>
    </source>
</evidence>
<organism evidence="7 8">
    <name type="scientific">Paramecium pentaurelia</name>
    <dbReference type="NCBI Taxonomy" id="43138"/>
    <lineage>
        <taxon>Eukaryota</taxon>
        <taxon>Sar</taxon>
        <taxon>Alveolata</taxon>
        <taxon>Ciliophora</taxon>
        <taxon>Intramacronucleata</taxon>
        <taxon>Oligohymenophorea</taxon>
        <taxon>Peniculida</taxon>
        <taxon>Parameciidae</taxon>
        <taxon>Paramecium</taxon>
    </lineage>
</organism>
<evidence type="ECO:0000313" key="7">
    <source>
        <dbReference type="EMBL" id="CAD8140668.1"/>
    </source>
</evidence>
<dbReference type="GO" id="GO:0005524">
    <property type="term" value="F:ATP binding"/>
    <property type="evidence" value="ECO:0007669"/>
    <property type="project" value="InterPro"/>
</dbReference>
<dbReference type="PANTHER" id="PTHR47763:SF1">
    <property type="entry name" value="DUF659 DOMAIN-CONTAINING PROTEIN"/>
    <property type="match status" value="1"/>
</dbReference>
<feature type="domain" description="VWFA" evidence="5">
    <location>
        <begin position="497"/>
        <end position="689"/>
    </location>
</feature>
<evidence type="ECO:0000259" key="5">
    <source>
        <dbReference type="PROSITE" id="PS50234"/>
    </source>
</evidence>
<evidence type="ECO:0000259" key="6">
    <source>
        <dbReference type="PROSITE" id="PS51158"/>
    </source>
</evidence>
<dbReference type="SMART" id="SM00811">
    <property type="entry name" value="Alpha_kinase"/>
    <property type="match status" value="1"/>
</dbReference>
<evidence type="ECO:0008006" key="9">
    <source>
        <dbReference type="Google" id="ProtNLM"/>
    </source>
</evidence>
<dbReference type="AlphaFoldDB" id="A0A8S1SL76"/>
<dbReference type="InterPro" id="IPR004166">
    <property type="entry name" value="a-kinase_dom"/>
</dbReference>
<dbReference type="GO" id="GO:0005737">
    <property type="term" value="C:cytoplasm"/>
    <property type="evidence" value="ECO:0007669"/>
    <property type="project" value="TreeGrafter"/>
</dbReference>
<keyword evidence="3" id="KW-0418">Kinase</keyword>
<keyword evidence="8" id="KW-1185">Reference proteome</keyword>